<evidence type="ECO:0000313" key="3">
    <source>
        <dbReference type="Proteomes" id="UP000648801"/>
    </source>
</evidence>
<evidence type="ECO:0000313" key="2">
    <source>
        <dbReference type="EMBL" id="GGA75956.1"/>
    </source>
</evidence>
<dbReference type="Gene3D" id="2.40.128.110">
    <property type="entry name" value="Lipid/polyisoprenoid-binding, YceI-like"/>
    <property type="match status" value="1"/>
</dbReference>
<proteinExistence type="predicted"/>
<protein>
    <recommendedName>
        <fullName evidence="4">YceI family protein</fullName>
    </recommendedName>
</protein>
<reference evidence="2" key="2">
    <citation type="submission" date="2020-09" db="EMBL/GenBank/DDBJ databases">
        <authorList>
            <person name="Sun Q."/>
            <person name="Zhou Y."/>
        </authorList>
    </citation>
    <scope>NUCLEOTIDE SEQUENCE</scope>
    <source>
        <strain evidence="2">CGMCC 1.15447</strain>
    </source>
</reference>
<comment type="caution">
    <text evidence="2">The sequence shown here is derived from an EMBL/GenBank/DDBJ whole genome shotgun (WGS) entry which is preliminary data.</text>
</comment>
<dbReference type="EMBL" id="BMJB01000002">
    <property type="protein sequence ID" value="GGA75956.1"/>
    <property type="molecule type" value="Genomic_DNA"/>
</dbReference>
<evidence type="ECO:0000256" key="1">
    <source>
        <dbReference type="SAM" id="SignalP"/>
    </source>
</evidence>
<evidence type="ECO:0008006" key="4">
    <source>
        <dbReference type="Google" id="ProtNLM"/>
    </source>
</evidence>
<feature type="chain" id="PRO_5036700837" description="YceI family protein" evidence="1">
    <location>
        <begin position="18"/>
        <end position="178"/>
    </location>
</feature>
<dbReference type="RefSeq" id="WP_188760246.1">
    <property type="nucleotide sequence ID" value="NZ_BMJB01000002.1"/>
</dbReference>
<gene>
    <name evidence="2" type="ORF">GCM10011507_29160</name>
</gene>
<feature type="signal peptide" evidence="1">
    <location>
        <begin position="1"/>
        <end position="17"/>
    </location>
</feature>
<accession>A0A916S0U4</accession>
<dbReference type="AlphaFoldDB" id="A0A916S0U4"/>
<keyword evidence="3" id="KW-1185">Reference proteome</keyword>
<organism evidence="2 3">
    <name type="scientific">Edaphobacter acidisoli</name>
    <dbReference type="NCBI Taxonomy" id="2040573"/>
    <lineage>
        <taxon>Bacteria</taxon>
        <taxon>Pseudomonadati</taxon>
        <taxon>Acidobacteriota</taxon>
        <taxon>Terriglobia</taxon>
        <taxon>Terriglobales</taxon>
        <taxon>Acidobacteriaceae</taxon>
        <taxon>Edaphobacter</taxon>
    </lineage>
</organism>
<keyword evidence="1" id="KW-0732">Signal</keyword>
<sequence length="178" mass="19641">MKKLLVACLFFALPVFAQSNSQWTLDSSTLTYHITHPLHQVAGTSHAARGKGICHDGQCDFLIAAPVKSFDSGDSNRDLHMIQVTRGAEFPIVTVRFHLPESATNAPTISCDLDIQFAGQTAHYRNITFQQTIQGAEHHIKGTIPAIVSDFKITPPSFFTVPIKNEMPIDVDLTWHSS</sequence>
<name>A0A916S0U4_9BACT</name>
<dbReference type="InterPro" id="IPR036761">
    <property type="entry name" value="TTHA0802/YceI-like_sf"/>
</dbReference>
<dbReference type="Proteomes" id="UP000648801">
    <property type="component" value="Unassembled WGS sequence"/>
</dbReference>
<reference evidence="2" key="1">
    <citation type="journal article" date="2014" name="Int. J. Syst. Evol. Microbiol.">
        <title>Complete genome sequence of Corynebacterium casei LMG S-19264T (=DSM 44701T), isolated from a smear-ripened cheese.</title>
        <authorList>
            <consortium name="US DOE Joint Genome Institute (JGI-PGF)"/>
            <person name="Walter F."/>
            <person name="Albersmeier A."/>
            <person name="Kalinowski J."/>
            <person name="Ruckert C."/>
        </authorList>
    </citation>
    <scope>NUCLEOTIDE SEQUENCE</scope>
    <source>
        <strain evidence="2">CGMCC 1.15447</strain>
    </source>
</reference>